<organism evidence="3 4">
    <name type="scientific">Aspergillus leporis</name>
    <dbReference type="NCBI Taxonomy" id="41062"/>
    <lineage>
        <taxon>Eukaryota</taxon>
        <taxon>Fungi</taxon>
        <taxon>Dikarya</taxon>
        <taxon>Ascomycota</taxon>
        <taxon>Pezizomycotina</taxon>
        <taxon>Eurotiomycetes</taxon>
        <taxon>Eurotiomycetidae</taxon>
        <taxon>Eurotiales</taxon>
        <taxon>Aspergillaceae</taxon>
        <taxon>Aspergillus</taxon>
        <taxon>Aspergillus subgen. Circumdati</taxon>
    </lineage>
</organism>
<evidence type="ECO:0000313" key="4">
    <source>
        <dbReference type="Proteomes" id="UP000326565"/>
    </source>
</evidence>
<gene>
    <name evidence="3" type="ORF">BDV29DRAFT_184800</name>
</gene>
<accession>A0A5N5WIG2</accession>
<dbReference type="Proteomes" id="UP000326565">
    <property type="component" value="Unassembled WGS sequence"/>
</dbReference>
<dbReference type="EMBL" id="ML732403">
    <property type="protein sequence ID" value="KAB8068278.1"/>
    <property type="molecule type" value="Genomic_DNA"/>
</dbReference>
<keyword evidence="2" id="KW-0472">Membrane</keyword>
<protein>
    <submittedName>
        <fullName evidence="3">Uncharacterized protein</fullName>
    </submittedName>
</protein>
<keyword evidence="4" id="KW-1185">Reference proteome</keyword>
<evidence type="ECO:0000256" key="2">
    <source>
        <dbReference type="SAM" id="Phobius"/>
    </source>
</evidence>
<feature type="transmembrane region" description="Helical" evidence="2">
    <location>
        <begin position="9"/>
        <end position="28"/>
    </location>
</feature>
<sequence length="93" mass="10604">MILGSAGKWYLLLILLKSILSFLFYSPFPSFFTGSSQLLRRNSITPEEGHKETPPVSRSSHAGWQVRYRRPDTRSRRTYSRSCGAVLQYSSAC</sequence>
<keyword evidence="2" id="KW-0812">Transmembrane</keyword>
<evidence type="ECO:0000313" key="3">
    <source>
        <dbReference type="EMBL" id="KAB8068278.1"/>
    </source>
</evidence>
<reference evidence="3 4" key="1">
    <citation type="submission" date="2019-04" db="EMBL/GenBank/DDBJ databases">
        <title>Friends and foes A comparative genomics study of 23 Aspergillus species from section Flavi.</title>
        <authorList>
            <consortium name="DOE Joint Genome Institute"/>
            <person name="Kjaerbolling I."/>
            <person name="Vesth T."/>
            <person name="Frisvad J.C."/>
            <person name="Nybo J.L."/>
            <person name="Theobald S."/>
            <person name="Kildgaard S."/>
            <person name="Isbrandt T."/>
            <person name="Kuo A."/>
            <person name="Sato A."/>
            <person name="Lyhne E.K."/>
            <person name="Kogle M.E."/>
            <person name="Wiebenga A."/>
            <person name="Kun R.S."/>
            <person name="Lubbers R.J."/>
            <person name="Makela M.R."/>
            <person name="Barry K."/>
            <person name="Chovatia M."/>
            <person name="Clum A."/>
            <person name="Daum C."/>
            <person name="Haridas S."/>
            <person name="He G."/>
            <person name="LaButti K."/>
            <person name="Lipzen A."/>
            <person name="Mondo S."/>
            <person name="Riley R."/>
            <person name="Salamov A."/>
            <person name="Simmons B.A."/>
            <person name="Magnuson J.K."/>
            <person name="Henrissat B."/>
            <person name="Mortensen U.H."/>
            <person name="Larsen T.O."/>
            <person name="Devries R.P."/>
            <person name="Grigoriev I.V."/>
            <person name="Machida M."/>
            <person name="Baker S.E."/>
            <person name="Andersen M.R."/>
        </authorList>
    </citation>
    <scope>NUCLEOTIDE SEQUENCE [LARGE SCALE GENOMIC DNA]</scope>
    <source>
        <strain evidence="3 4">CBS 151.66</strain>
    </source>
</reference>
<dbReference type="AlphaFoldDB" id="A0A5N5WIG2"/>
<name>A0A5N5WIG2_9EURO</name>
<evidence type="ECO:0000256" key="1">
    <source>
        <dbReference type="SAM" id="MobiDB-lite"/>
    </source>
</evidence>
<proteinExistence type="predicted"/>
<keyword evidence="2" id="KW-1133">Transmembrane helix</keyword>
<feature type="region of interest" description="Disordered" evidence="1">
    <location>
        <begin position="43"/>
        <end position="75"/>
    </location>
</feature>